<dbReference type="GO" id="GO:0004252">
    <property type="term" value="F:serine-type endopeptidase activity"/>
    <property type="evidence" value="ECO:0007669"/>
    <property type="project" value="UniProtKB-EC"/>
</dbReference>
<feature type="region of interest" description="Disordered" evidence="7">
    <location>
        <begin position="1"/>
        <end position="36"/>
    </location>
</feature>
<dbReference type="EMBL" id="MLJW01000010">
    <property type="protein sequence ID" value="OIR15091.1"/>
    <property type="molecule type" value="Genomic_DNA"/>
</dbReference>
<comment type="similarity">
    <text evidence="1">Belongs to the peptidase S14 family.</text>
</comment>
<keyword evidence="8" id="KW-1133">Transmembrane helix</keyword>
<comment type="caution">
    <text evidence="9">The sequence shown here is derived from an EMBL/GenBank/DDBJ whole genome shotgun (WGS) entry which is preliminary data.</text>
</comment>
<accession>A0A1J5T4N0</accession>
<dbReference type="NCBIfam" id="NF009205">
    <property type="entry name" value="PRK12553.1"/>
    <property type="match status" value="1"/>
</dbReference>
<comment type="catalytic activity">
    <reaction evidence="6">
        <text>Hydrolysis of proteins to small peptides in the presence of ATP and magnesium. alpha-casein is the usual test substrate. In the absence of ATP, only oligopeptides shorter than five residues are hydrolyzed (such as succinyl-Leu-Tyr-|-NHMec, and Leu-Tyr-Leu-|-Tyr-Trp, in which cleavage of the -Tyr-|-Leu- and -Tyr-|-Trp bonds also occurs).</text>
        <dbReference type="EC" id="3.4.21.92"/>
    </reaction>
</comment>
<feature type="transmembrane region" description="Helical" evidence="8">
    <location>
        <begin position="108"/>
        <end position="131"/>
    </location>
</feature>
<evidence type="ECO:0000256" key="8">
    <source>
        <dbReference type="SAM" id="Phobius"/>
    </source>
</evidence>
<evidence type="ECO:0000313" key="9">
    <source>
        <dbReference type="EMBL" id="OIR15091.1"/>
    </source>
</evidence>
<evidence type="ECO:0000256" key="7">
    <source>
        <dbReference type="SAM" id="MobiDB-lite"/>
    </source>
</evidence>
<keyword evidence="4 9" id="KW-0378">Hydrolase</keyword>
<dbReference type="InterPro" id="IPR029045">
    <property type="entry name" value="ClpP/crotonase-like_dom_sf"/>
</dbReference>
<dbReference type="InterPro" id="IPR023562">
    <property type="entry name" value="ClpP/TepA"/>
</dbReference>
<keyword evidence="3 9" id="KW-0645">Protease</keyword>
<sequence>MSIPFYQSPLRTDTLPFRADDDDDDDDDEGKESKKAAAPVGAVIAKKFLEQRKIFLWGAVTDESAKDLTEKLLYLDAEAPGKDITFYMNTPGGSITAGMAVYDTMTMISSPVTVVVTGMAASMGSILLSAAKKGRRFLYPHARVLIHQPLISGRFIGPATDINIQAQEMEKLRQELNGILAAASGQPLEKIQKDTDRDFYLNATEAIAYGLADRVVDKV</sequence>
<dbReference type="InterPro" id="IPR033135">
    <property type="entry name" value="ClpP_His_AS"/>
</dbReference>
<dbReference type="HAMAP" id="MF_00444">
    <property type="entry name" value="ClpP"/>
    <property type="match status" value="1"/>
</dbReference>
<dbReference type="GO" id="GO:0004176">
    <property type="term" value="F:ATP-dependent peptidase activity"/>
    <property type="evidence" value="ECO:0007669"/>
    <property type="project" value="InterPro"/>
</dbReference>
<keyword evidence="8" id="KW-0812">Transmembrane</keyword>
<feature type="compositionally biased region" description="Acidic residues" evidence="7">
    <location>
        <begin position="20"/>
        <end position="30"/>
    </location>
</feature>
<evidence type="ECO:0000256" key="1">
    <source>
        <dbReference type="ARBA" id="ARBA00007039"/>
    </source>
</evidence>
<keyword evidence="5" id="KW-0720">Serine protease</keyword>
<dbReference type="CDD" id="cd07017">
    <property type="entry name" value="S14_ClpP_2"/>
    <property type="match status" value="1"/>
</dbReference>
<gene>
    <name evidence="9" type="primary">clpP_3</name>
    <name evidence="9" type="ORF">GALL_42100</name>
</gene>
<reference evidence="9" key="1">
    <citation type="submission" date="2016-10" db="EMBL/GenBank/DDBJ databases">
        <title>Sequence of Gallionella enrichment culture.</title>
        <authorList>
            <person name="Poehlein A."/>
            <person name="Muehling M."/>
            <person name="Daniel R."/>
        </authorList>
    </citation>
    <scope>NUCLEOTIDE SEQUENCE</scope>
</reference>
<evidence type="ECO:0000256" key="2">
    <source>
        <dbReference type="ARBA" id="ARBA00013230"/>
    </source>
</evidence>
<dbReference type="GO" id="GO:0051117">
    <property type="term" value="F:ATPase binding"/>
    <property type="evidence" value="ECO:0007669"/>
    <property type="project" value="TreeGrafter"/>
</dbReference>
<organism evidence="9">
    <name type="scientific">mine drainage metagenome</name>
    <dbReference type="NCBI Taxonomy" id="410659"/>
    <lineage>
        <taxon>unclassified sequences</taxon>
        <taxon>metagenomes</taxon>
        <taxon>ecological metagenomes</taxon>
    </lineage>
</organism>
<dbReference type="PANTHER" id="PTHR10381:SF11">
    <property type="entry name" value="ATP-DEPENDENT CLP PROTEASE PROTEOLYTIC SUBUNIT, MITOCHONDRIAL"/>
    <property type="match status" value="1"/>
</dbReference>
<dbReference type="InterPro" id="IPR001907">
    <property type="entry name" value="ClpP"/>
</dbReference>
<evidence type="ECO:0000256" key="4">
    <source>
        <dbReference type="ARBA" id="ARBA00022801"/>
    </source>
</evidence>
<protein>
    <recommendedName>
        <fullName evidence="2">endopeptidase Clp</fullName>
        <ecNumber evidence="2">3.4.21.92</ecNumber>
    </recommendedName>
</protein>
<dbReference type="PANTHER" id="PTHR10381">
    <property type="entry name" value="ATP-DEPENDENT CLP PROTEASE PROTEOLYTIC SUBUNIT"/>
    <property type="match status" value="1"/>
</dbReference>
<dbReference type="SUPFAM" id="SSF52096">
    <property type="entry name" value="ClpP/crotonase"/>
    <property type="match status" value="1"/>
</dbReference>
<keyword evidence="8" id="KW-0472">Membrane</keyword>
<dbReference type="Gene3D" id="3.90.226.10">
    <property type="entry name" value="2-enoyl-CoA Hydratase, Chain A, domain 1"/>
    <property type="match status" value="1"/>
</dbReference>
<proteinExistence type="inferred from homology"/>
<dbReference type="AlphaFoldDB" id="A0A1J5T4N0"/>
<name>A0A1J5T4N0_9ZZZZ</name>
<dbReference type="Pfam" id="PF00574">
    <property type="entry name" value="CLP_protease"/>
    <property type="match status" value="1"/>
</dbReference>
<evidence type="ECO:0000256" key="3">
    <source>
        <dbReference type="ARBA" id="ARBA00022670"/>
    </source>
</evidence>
<dbReference type="PROSITE" id="PS00382">
    <property type="entry name" value="CLP_PROTEASE_HIS"/>
    <property type="match status" value="1"/>
</dbReference>
<evidence type="ECO:0000256" key="5">
    <source>
        <dbReference type="ARBA" id="ARBA00022825"/>
    </source>
</evidence>
<evidence type="ECO:0000256" key="6">
    <source>
        <dbReference type="ARBA" id="ARBA00034021"/>
    </source>
</evidence>
<dbReference type="EC" id="3.4.21.92" evidence="2"/>
<dbReference type="GO" id="GO:0006515">
    <property type="term" value="P:protein quality control for misfolded or incompletely synthesized proteins"/>
    <property type="evidence" value="ECO:0007669"/>
    <property type="project" value="TreeGrafter"/>
</dbReference>
<dbReference type="PRINTS" id="PR00127">
    <property type="entry name" value="CLPPROTEASEP"/>
</dbReference>
<dbReference type="GO" id="GO:0009368">
    <property type="term" value="C:endopeptidase Clp complex"/>
    <property type="evidence" value="ECO:0007669"/>
    <property type="project" value="TreeGrafter"/>
</dbReference>